<comment type="subcellular location">
    <subcellularLocation>
        <location evidence="1">Cell membrane</location>
        <topology evidence="1">Multi-pass membrane protein</topology>
    </subcellularLocation>
</comment>
<dbReference type="CDD" id="cd06582">
    <property type="entry name" value="TM_PBP1_LivH_like"/>
    <property type="match status" value="1"/>
</dbReference>
<evidence type="ECO:0000256" key="4">
    <source>
        <dbReference type="ARBA" id="ARBA00022692"/>
    </source>
</evidence>
<feature type="transmembrane region" description="Helical" evidence="9">
    <location>
        <begin position="12"/>
        <end position="30"/>
    </location>
</feature>
<evidence type="ECO:0000256" key="8">
    <source>
        <dbReference type="ARBA" id="ARBA00037998"/>
    </source>
</evidence>
<keyword evidence="4 9" id="KW-0812">Transmembrane</keyword>
<feature type="transmembrane region" description="Helical" evidence="9">
    <location>
        <begin position="190"/>
        <end position="211"/>
    </location>
</feature>
<feature type="transmembrane region" description="Helical" evidence="9">
    <location>
        <begin position="264"/>
        <end position="282"/>
    </location>
</feature>
<dbReference type="HOGENOM" id="CLU_039929_1_1_10"/>
<evidence type="ECO:0000256" key="6">
    <source>
        <dbReference type="ARBA" id="ARBA00022989"/>
    </source>
</evidence>
<keyword evidence="3" id="KW-1003">Cell membrane</keyword>
<keyword evidence="6 9" id="KW-1133">Transmembrane helix</keyword>
<dbReference type="GO" id="GO:0022857">
    <property type="term" value="F:transmembrane transporter activity"/>
    <property type="evidence" value="ECO:0007669"/>
    <property type="project" value="InterPro"/>
</dbReference>
<evidence type="ECO:0000256" key="9">
    <source>
        <dbReference type="SAM" id="Phobius"/>
    </source>
</evidence>
<keyword evidence="2" id="KW-0813">Transport</keyword>
<accession>B4SCM2</accession>
<evidence type="ECO:0000313" key="10">
    <source>
        <dbReference type="EMBL" id="ACF44227.1"/>
    </source>
</evidence>
<dbReference type="eggNOG" id="COG0559">
    <property type="taxonomic scope" value="Bacteria"/>
</dbReference>
<sequence>MNMLAQICFNILVSFSIYLLISTSFSIIYNSVKFFHFAHGAIISLGAYFSYFFYLQLNLPLFIAIPFTVFLSIFVSLLIELLIYRPLKRRKVSSLSLLIVSLGIYIVLQNVISLIWSDGVKSIVKNEIETGTEIFGAHITNIQIVTIGLSCIIFLIKMLFLQFHKIGRNIRAISTNTELANIMGINSNRIILWSFAIGSGIASIIGVLVAADTGLTPTMGFSLLLYGVVVMIISGIGSNWGLIGGALLLATIQHLTAFFLDGKWIDAITYSILILFLIWKPLGFSGKRLKKTEI</sequence>
<organism evidence="10 11">
    <name type="scientific">Pelodictyon phaeoclathratiforme (strain DSM 5477 / BU-1)</name>
    <dbReference type="NCBI Taxonomy" id="324925"/>
    <lineage>
        <taxon>Bacteria</taxon>
        <taxon>Pseudomonadati</taxon>
        <taxon>Chlorobiota</taxon>
        <taxon>Chlorobiia</taxon>
        <taxon>Chlorobiales</taxon>
        <taxon>Chlorobiaceae</taxon>
        <taxon>Chlorobium/Pelodictyon group</taxon>
        <taxon>Pelodictyon</taxon>
    </lineage>
</organism>
<evidence type="ECO:0000256" key="5">
    <source>
        <dbReference type="ARBA" id="ARBA00022970"/>
    </source>
</evidence>
<evidence type="ECO:0000256" key="1">
    <source>
        <dbReference type="ARBA" id="ARBA00004651"/>
    </source>
</evidence>
<name>B4SCM2_PELPB</name>
<feature type="transmembrane region" description="Helical" evidence="9">
    <location>
        <begin position="223"/>
        <end position="252"/>
    </location>
</feature>
<dbReference type="GO" id="GO:0005886">
    <property type="term" value="C:plasma membrane"/>
    <property type="evidence" value="ECO:0007669"/>
    <property type="project" value="UniProtKB-SubCell"/>
</dbReference>
<reference evidence="10 11" key="1">
    <citation type="submission" date="2008-06" db="EMBL/GenBank/DDBJ databases">
        <title>Complete sequence of Pelodictyon phaeoclathratiforme BU-1.</title>
        <authorList>
            <consortium name="US DOE Joint Genome Institute"/>
            <person name="Lucas S."/>
            <person name="Copeland A."/>
            <person name="Lapidus A."/>
            <person name="Glavina del Rio T."/>
            <person name="Dalin E."/>
            <person name="Tice H."/>
            <person name="Bruce D."/>
            <person name="Goodwin L."/>
            <person name="Pitluck S."/>
            <person name="Schmutz J."/>
            <person name="Larimer F."/>
            <person name="Land M."/>
            <person name="Hauser L."/>
            <person name="Kyrpides N."/>
            <person name="Mikhailova N."/>
            <person name="Liu Z."/>
            <person name="Li T."/>
            <person name="Zhao F."/>
            <person name="Overmann J."/>
            <person name="Bryant D.A."/>
            <person name="Richardson P."/>
        </authorList>
    </citation>
    <scope>NUCLEOTIDE SEQUENCE [LARGE SCALE GENOMIC DNA]</scope>
    <source>
        <strain evidence="11">DSM 5477 / BU-1</strain>
    </source>
</reference>
<proteinExistence type="inferred from homology"/>
<dbReference type="PANTHER" id="PTHR11795:SF445">
    <property type="entry name" value="AMINO ACID ABC TRANSPORTER PERMEASE PROTEIN"/>
    <property type="match status" value="1"/>
</dbReference>
<dbReference type="KEGG" id="pph:Ppha_2016"/>
<feature type="transmembrane region" description="Helical" evidence="9">
    <location>
        <begin position="95"/>
        <end position="116"/>
    </location>
</feature>
<feature type="transmembrane region" description="Helical" evidence="9">
    <location>
        <begin position="136"/>
        <end position="161"/>
    </location>
</feature>
<dbReference type="InterPro" id="IPR001851">
    <property type="entry name" value="ABC_transp_permease"/>
</dbReference>
<dbReference type="InterPro" id="IPR052157">
    <property type="entry name" value="BCAA_transport_permease"/>
</dbReference>
<dbReference type="STRING" id="324925.Ppha_2016"/>
<dbReference type="AlphaFoldDB" id="B4SCM2"/>
<gene>
    <name evidence="10" type="ordered locus">Ppha_2016</name>
</gene>
<dbReference type="Proteomes" id="UP000002724">
    <property type="component" value="Chromosome"/>
</dbReference>
<dbReference type="EMBL" id="CP001110">
    <property type="protein sequence ID" value="ACF44227.1"/>
    <property type="molecule type" value="Genomic_DNA"/>
</dbReference>
<keyword evidence="5" id="KW-0029">Amino-acid transport</keyword>
<dbReference type="OrthoDB" id="9807115at2"/>
<keyword evidence="7 9" id="KW-0472">Membrane</keyword>
<protein>
    <submittedName>
        <fullName evidence="10">Inner-membrane translocator</fullName>
    </submittedName>
</protein>
<evidence type="ECO:0000256" key="3">
    <source>
        <dbReference type="ARBA" id="ARBA00022475"/>
    </source>
</evidence>
<evidence type="ECO:0000313" key="11">
    <source>
        <dbReference type="Proteomes" id="UP000002724"/>
    </source>
</evidence>
<dbReference type="PANTHER" id="PTHR11795">
    <property type="entry name" value="BRANCHED-CHAIN AMINO ACID TRANSPORT SYSTEM PERMEASE PROTEIN LIVH"/>
    <property type="match status" value="1"/>
</dbReference>
<feature type="transmembrane region" description="Helical" evidence="9">
    <location>
        <begin position="61"/>
        <end position="83"/>
    </location>
</feature>
<dbReference type="GO" id="GO:0006865">
    <property type="term" value="P:amino acid transport"/>
    <property type="evidence" value="ECO:0007669"/>
    <property type="project" value="UniProtKB-KW"/>
</dbReference>
<evidence type="ECO:0000256" key="2">
    <source>
        <dbReference type="ARBA" id="ARBA00022448"/>
    </source>
</evidence>
<evidence type="ECO:0000256" key="7">
    <source>
        <dbReference type="ARBA" id="ARBA00023136"/>
    </source>
</evidence>
<keyword evidence="11" id="KW-1185">Reference proteome</keyword>
<dbReference type="Pfam" id="PF02653">
    <property type="entry name" value="BPD_transp_2"/>
    <property type="match status" value="1"/>
</dbReference>
<comment type="similarity">
    <text evidence="8">Belongs to the binding-protein-dependent transport system permease family. LivHM subfamily.</text>
</comment>